<evidence type="ECO:0000313" key="4">
    <source>
        <dbReference type="Proteomes" id="UP000310189"/>
    </source>
</evidence>
<sequence length="235" mass="23773">MQLKFFAALALVSAVLAQQGAQGGEAGADLLQGLDQTLDVPEGSLKNQTLSEPPAWATSKTETASETQKGARPVETGVPDAAKKQIKQAKQKEAAKDDKKAAGSDSSSPSPSAQPAEAAEAPQPTSSPAGSADDKLLGDGGLLKRQEDEEEDDLAARDTPADAAKKVQGILTKRQAGGAGSGSGSAGNPVSNLLGQLAPGGKRGAGSKRGAGAQRGLDFKRGRVGRAFKRAPLVV</sequence>
<protein>
    <submittedName>
        <fullName evidence="3">Uncharacterized protein</fullName>
    </submittedName>
</protein>
<dbReference type="AlphaFoldDB" id="A0A4T0FHM7"/>
<feature type="compositionally biased region" description="Basic and acidic residues" evidence="1">
    <location>
        <begin position="154"/>
        <end position="165"/>
    </location>
</feature>
<comment type="caution">
    <text evidence="3">The sequence shown here is derived from an EMBL/GenBank/DDBJ whole genome shotgun (WGS) entry which is preliminary data.</text>
</comment>
<evidence type="ECO:0000256" key="2">
    <source>
        <dbReference type="SAM" id="SignalP"/>
    </source>
</evidence>
<feature type="compositionally biased region" description="Polar residues" evidence="1">
    <location>
        <begin position="58"/>
        <end position="68"/>
    </location>
</feature>
<feature type="compositionally biased region" description="Basic and acidic residues" evidence="1">
    <location>
        <begin position="132"/>
        <end position="147"/>
    </location>
</feature>
<reference evidence="3 4" key="1">
    <citation type="submission" date="2019-03" db="EMBL/GenBank/DDBJ databases">
        <title>Sequencing 23 genomes of Wallemia ichthyophaga.</title>
        <authorList>
            <person name="Gostincar C."/>
        </authorList>
    </citation>
    <scope>NUCLEOTIDE SEQUENCE [LARGE SCALE GENOMIC DNA]</scope>
    <source>
        <strain evidence="3 4">EXF-5753</strain>
    </source>
</reference>
<feature type="signal peptide" evidence="2">
    <location>
        <begin position="1"/>
        <end position="17"/>
    </location>
</feature>
<evidence type="ECO:0000313" key="3">
    <source>
        <dbReference type="EMBL" id="TIA87598.1"/>
    </source>
</evidence>
<dbReference type="Proteomes" id="UP000310189">
    <property type="component" value="Unassembled WGS sequence"/>
</dbReference>
<name>A0A4T0FHM7_9BASI</name>
<proteinExistence type="predicted"/>
<keyword evidence="2" id="KW-0732">Signal</keyword>
<feature type="compositionally biased region" description="Low complexity" evidence="1">
    <location>
        <begin position="103"/>
        <end position="129"/>
    </location>
</feature>
<accession>A0A4T0FHM7</accession>
<dbReference type="EMBL" id="SPNW01000052">
    <property type="protein sequence ID" value="TIA87598.1"/>
    <property type="molecule type" value="Genomic_DNA"/>
</dbReference>
<evidence type="ECO:0000256" key="1">
    <source>
        <dbReference type="SAM" id="MobiDB-lite"/>
    </source>
</evidence>
<feature type="region of interest" description="Disordered" evidence="1">
    <location>
        <begin position="42"/>
        <end position="218"/>
    </location>
</feature>
<organism evidence="3 4">
    <name type="scientific">Wallemia hederae</name>
    <dbReference type="NCBI Taxonomy" id="1540922"/>
    <lineage>
        <taxon>Eukaryota</taxon>
        <taxon>Fungi</taxon>
        <taxon>Dikarya</taxon>
        <taxon>Basidiomycota</taxon>
        <taxon>Wallemiomycotina</taxon>
        <taxon>Wallemiomycetes</taxon>
        <taxon>Wallemiales</taxon>
        <taxon>Wallemiaceae</taxon>
        <taxon>Wallemia</taxon>
    </lineage>
</organism>
<feature type="compositionally biased region" description="Basic and acidic residues" evidence="1">
    <location>
        <begin position="90"/>
        <end position="102"/>
    </location>
</feature>
<dbReference type="OrthoDB" id="10604253at2759"/>
<feature type="chain" id="PRO_5020199468" evidence="2">
    <location>
        <begin position="18"/>
        <end position="235"/>
    </location>
</feature>
<keyword evidence="4" id="KW-1185">Reference proteome</keyword>
<gene>
    <name evidence="3" type="ORF">E3P99_03077</name>
</gene>